<dbReference type="RefSeq" id="WP_023069010.1">
    <property type="nucleotide sequence ID" value="NZ_AUZM01000082.1"/>
</dbReference>
<dbReference type="Pfam" id="PF00535">
    <property type="entry name" value="Glycos_transf_2"/>
    <property type="match status" value="1"/>
</dbReference>
<dbReference type="SUPFAM" id="SSF53448">
    <property type="entry name" value="Nucleotide-diphospho-sugar transferases"/>
    <property type="match status" value="1"/>
</dbReference>
<dbReference type="CDD" id="cd00761">
    <property type="entry name" value="Glyco_tranf_GTA_type"/>
    <property type="match status" value="1"/>
</dbReference>
<dbReference type="OrthoDB" id="140893at2"/>
<gene>
    <name evidence="2" type="ORF">M595_5312</name>
</gene>
<dbReference type="AlphaFoldDB" id="U7QAA2"/>
<dbReference type="GO" id="GO:0016740">
    <property type="term" value="F:transferase activity"/>
    <property type="evidence" value="ECO:0007669"/>
    <property type="project" value="UniProtKB-KW"/>
</dbReference>
<keyword evidence="3" id="KW-1185">Reference proteome</keyword>
<proteinExistence type="predicted"/>
<reference evidence="2 3" key="1">
    <citation type="journal article" date="2013" name="Front. Microbiol.">
        <title>Comparative genomic analyses of the cyanobacterium, Lyngbya aestuarii BL J, a powerful hydrogen producer.</title>
        <authorList>
            <person name="Kothari A."/>
            <person name="Vaughn M."/>
            <person name="Garcia-Pichel F."/>
        </authorList>
    </citation>
    <scope>NUCLEOTIDE SEQUENCE [LARGE SCALE GENOMIC DNA]</scope>
    <source>
        <strain evidence="2 3">BL J</strain>
    </source>
</reference>
<dbReference type="InterPro" id="IPR001173">
    <property type="entry name" value="Glyco_trans_2-like"/>
</dbReference>
<accession>U7QAA2</accession>
<evidence type="ECO:0000259" key="1">
    <source>
        <dbReference type="Pfam" id="PF00535"/>
    </source>
</evidence>
<dbReference type="Proteomes" id="UP000017127">
    <property type="component" value="Unassembled WGS sequence"/>
</dbReference>
<dbReference type="InterPro" id="IPR050834">
    <property type="entry name" value="Glycosyltransf_2"/>
</dbReference>
<keyword evidence="2" id="KW-0808">Transferase</keyword>
<organism evidence="2 3">
    <name type="scientific">Lyngbya aestuarii BL J</name>
    <dbReference type="NCBI Taxonomy" id="1348334"/>
    <lineage>
        <taxon>Bacteria</taxon>
        <taxon>Bacillati</taxon>
        <taxon>Cyanobacteriota</taxon>
        <taxon>Cyanophyceae</taxon>
        <taxon>Oscillatoriophycideae</taxon>
        <taxon>Oscillatoriales</taxon>
        <taxon>Microcoleaceae</taxon>
        <taxon>Lyngbya</taxon>
    </lineage>
</organism>
<dbReference type="Gene3D" id="3.90.550.10">
    <property type="entry name" value="Spore Coat Polysaccharide Biosynthesis Protein SpsA, Chain A"/>
    <property type="match status" value="1"/>
</dbReference>
<comment type="caution">
    <text evidence="2">The sequence shown here is derived from an EMBL/GenBank/DDBJ whole genome shotgun (WGS) entry which is preliminary data.</text>
</comment>
<dbReference type="PANTHER" id="PTHR43685">
    <property type="entry name" value="GLYCOSYLTRANSFERASE"/>
    <property type="match status" value="1"/>
</dbReference>
<dbReference type="PANTHER" id="PTHR43685:SF2">
    <property type="entry name" value="GLYCOSYLTRANSFERASE 2-LIKE DOMAIN-CONTAINING PROTEIN"/>
    <property type="match status" value="1"/>
</dbReference>
<sequence length="290" mass="33575">MRLSTCITVRNAPERLESCLRAIWNSTVKPHAAVVSDDSPDPEMQQKHREIVEKYPGTRYVLGPQRGVNANRNCAVNSIEDTDFIAFVDDDIWLDSDFIANALDRYATLSPQEQKYTFLTGVSYTKSGREKNFPTKLSFRGYYHPTDGNPECVHIHAAVFPRSFFYDAQWEEEIFFGQGDAILCLRALKLGYQILFCKELRALDTRPRFEGEKNTLDNNQIGKLTDYDIHQIAARLYIGVKRYKDLFPNPIKLATFLSIYFPHTTQYLVRKNALSAWPDIIQRSRFLELW</sequence>
<dbReference type="InterPro" id="IPR029044">
    <property type="entry name" value="Nucleotide-diphossugar_trans"/>
</dbReference>
<name>U7QAA2_9CYAN</name>
<dbReference type="EMBL" id="AUZM01000082">
    <property type="protein sequence ID" value="ERT04753.1"/>
    <property type="molecule type" value="Genomic_DNA"/>
</dbReference>
<protein>
    <submittedName>
        <fullName evidence="2">Glycosyl transferase 2 family protein</fullName>
    </submittedName>
</protein>
<evidence type="ECO:0000313" key="3">
    <source>
        <dbReference type="Proteomes" id="UP000017127"/>
    </source>
</evidence>
<feature type="domain" description="Glycosyltransferase 2-like" evidence="1">
    <location>
        <begin position="4"/>
        <end position="108"/>
    </location>
</feature>
<evidence type="ECO:0000313" key="2">
    <source>
        <dbReference type="EMBL" id="ERT04753.1"/>
    </source>
</evidence>